<feature type="domain" description="Bacterial bifunctional deaminase-reductase C-terminal" evidence="1">
    <location>
        <begin position="3"/>
        <end position="171"/>
    </location>
</feature>
<dbReference type="PANTHER" id="PTHR38011">
    <property type="entry name" value="DIHYDROFOLATE REDUCTASE FAMILY PROTEIN (AFU_ORTHOLOGUE AFUA_8G06820)"/>
    <property type="match status" value="1"/>
</dbReference>
<keyword evidence="3" id="KW-1185">Reference proteome</keyword>
<dbReference type="RefSeq" id="WP_191747835.1">
    <property type="nucleotide sequence ID" value="NZ_JACSQC010000005.1"/>
</dbReference>
<dbReference type="Gene3D" id="3.40.430.10">
    <property type="entry name" value="Dihydrofolate Reductase, subunit A"/>
    <property type="match status" value="1"/>
</dbReference>
<reference evidence="2 3" key="1">
    <citation type="submission" date="2020-08" db="EMBL/GenBank/DDBJ databases">
        <title>A Genomic Blueprint of the Chicken Gut Microbiome.</title>
        <authorList>
            <person name="Gilroy R."/>
            <person name="Ravi A."/>
            <person name="Getino M."/>
            <person name="Pursley I."/>
            <person name="Horton D.L."/>
            <person name="Alikhan N.-F."/>
            <person name="Baker D."/>
            <person name="Gharbi K."/>
            <person name="Hall N."/>
            <person name="Watson M."/>
            <person name="Adriaenssens E.M."/>
            <person name="Foster-Nyarko E."/>
            <person name="Jarju S."/>
            <person name="Secka A."/>
            <person name="Antonio M."/>
            <person name="Oren A."/>
            <person name="Chaudhuri R."/>
            <person name="La Ragione R.M."/>
            <person name="Hildebrand F."/>
            <person name="Pallen M.J."/>
        </authorList>
    </citation>
    <scope>NUCLEOTIDE SEQUENCE [LARGE SCALE GENOMIC DNA]</scope>
    <source>
        <strain evidence="2 3">Sa2BUA2</strain>
    </source>
</reference>
<dbReference type="Pfam" id="PF01872">
    <property type="entry name" value="RibD_C"/>
    <property type="match status" value="1"/>
</dbReference>
<dbReference type="InterPro" id="IPR050765">
    <property type="entry name" value="Riboflavin_Biosynth_HTPR"/>
</dbReference>
<evidence type="ECO:0000313" key="2">
    <source>
        <dbReference type="EMBL" id="MBD8044668.1"/>
    </source>
</evidence>
<dbReference type="SUPFAM" id="SSF53597">
    <property type="entry name" value="Dihydrofolate reductase-like"/>
    <property type="match status" value="1"/>
</dbReference>
<dbReference type="EMBL" id="JACSQC010000005">
    <property type="protein sequence ID" value="MBD8044668.1"/>
    <property type="molecule type" value="Genomic_DNA"/>
</dbReference>
<name>A0ABR8YK95_9MICC</name>
<dbReference type="Proteomes" id="UP000652763">
    <property type="component" value="Unassembled WGS sequence"/>
</dbReference>
<proteinExistence type="predicted"/>
<dbReference type="PANTHER" id="PTHR38011:SF2">
    <property type="entry name" value="BIFUNCTIONAL DEAMINASE-REDUCTASE DOMAIN PROTEIN"/>
    <property type="match status" value="1"/>
</dbReference>
<comment type="caution">
    <text evidence="2">The sequence shown here is derived from an EMBL/GenBank/DDBJ whole genome shotgun (WGS) entry which is preliminary data.</text>
</comment>
<dbReference type="InterPro" id="IPR024072">
    <property type="entry name" value="DHFR-like_dom_sf"/>
</dbReference>
<evidence type="ECO:0000259" key="1">
    <source>
        <dbReference type="Pfam" id="PF01872"/>
    </source>
</evidence>
<dbReference type="InterPro" id="IPR002734">
    <property type="entry name" value="RibDG_C"/>
</dbReference>
<sequence length="200" mass="21801">MRLTVNTFLSLDGVMQGPGGADEDPSNGFSRGGWLVSLADEGMEEVVAGWFRQADALLMGRSTYQMMQPYWEPVPDSSDDVARSLNHLPKYLVSNTLTDPTWQNTTLISGDVLTAIEQLKERTQGELQLHGSHQLARALHDAGLVDEYRLLIFPIVVGAGKRLFEEGAVPSSFMVTGSHVTKSGAVSLSLLPRPFTVAEL</sequence>
<evidence type="ECO:0000313" key="3">
    <source>
        <dbReference type="Proteomes" id="UP000652763"/>
    </source>
</evidence>
<protein>
    <submittedName>
        <fullName evidence="2">Dihydrofolate reductase family protein</fullName>
    </submittedName>
</protein>
<organism evidence="2 3">
    <name type="scientific">Arthrobacter pullicola</name>
    <dbReference type="NCBI Taxonomy" id="2762224"/>
    <lineage>
        <taxon>Bacteria</taxon>
        <taxon>Bacillati</taxon>
        <taxon>Actinomycetota</taxon>
        <taxon>Actinomycetes</taxon>
        <taxon>Micrococcales</taxon>
        <taxon>Micrococcaceae</taxon>
        <taxon>Arthrobacter</taxon>
    </lineage>
</organism>
<accession>A0ABR8YK95</accession>
<gene>
    <name evidence="2" type="ORF">H9638_12700</name>
</gene>